<keyword evidence="4 9" id="KW-1133">Transmembrane helix</keyword>
<evidence type="ECO:0000256" key="8">
    <source>
        <dbReference type="ARBA" id="ARBA00049427"/>
    </source>
</evidence>
<dbReference type="InterPro" id="IPR001104">
    <property type="entry name" value="3-oxo-5_a-steroid_4-DH_C"/>
</dbReference>
<evidence type="ECO:0000256" key="7">
    <source>
        <dbReference type="ARBA" id="ARBA00047186"/>
    </source>
</evidence>
<keyword evidence="9" id="KW-0521">NADP</keyword>
<organism evidence="11 12">
    <name type="scientific">Steinernema carpocapsae</name>
    <name type="common">Entomopathogenic nematode</name>
    <dbReference type="NCBI Taxonomy" id="34508"/>
    <lineage>
        <taxon>Eukaryota</taxon>
        <taxon>Metazoa</taxon>
        <taxon>Ecdysozoa</taxon>
        <taxon>Nematoda</taxon>
        <taxon>Chromadorea</taxon>
        <taxon>Rhabditida</taxon>
        <taxon>Tylenchina</taxon>
        <taxon>Panagrolaimomorpha</taxon>
        <taxon>Strongyloidoidea</taxon>
        <taxon>Steinernematidae</taxon>
        <taxon>Steinernema</taxon>
    </lineage>
</organism>
<keyword evidence="9" id="KW-0560">Oxidoreductase</keyword>
<feature type="transmembrane region" description="Helical" evidence="9">
    <location>
        <begin position="146"/>
        <end position="170"/>
    </location>
</feature>
<sequence length="302" mass="34530">MVALGLLELYLLVATAGISFFGFLNVFRPDFSSLVNDLVTYGKSVTNQDSKLLKWVAVPKRWFSHFYLVATFTSLFWLTIVGAVHMEIIQVDRRLVEWLRMGSKGVVKIRPEAALLFCGLICLHAIRRLVETMVVSVYSDTQMNVLHYLIGLIHYVVLPISVVCETVGIASRDKFVAHFDELSNLQILGIAAFVWFSYHQHQCAQKLAKMRKNHHGNITNYAHGIAYGGFFDFVSCPHFAYEVLIYLSLFATLGFTGRCFTLILVFVTMNQTIAALITHRWYQERFGEKYPTKRRALIPYLI</sequence>
<dbReference type="GO" id="GO:0160198">
    <property type="term" value="F:polyprenal reductase activity"/>
    <property type="evidence" value="ECO:0007669"/>
    <property type="project" value="UniProtKB-EC"/>
</dbReference>
<feature type="domain" description="3-oxo-5-alpha-steroid 4-dehydrogenase C-terminal" evidence="10">
    <location>
        <begin position="185"/>
        <end position="301"/>
    </location>
</feature>
<proteinExistence type="inferred from homology"/>
<dbReference type="GO" id="GO:0102389">
    <property type="term" value="F:polyprenol reductase activity"/>
    <property type="evidence" value="ECO:0007669"/>
    <property type="project" value="UniProtKB-UniRule"/>
</dbReference>
<evidence type="ECO:0000256" key="5">
    <source>
        <dbReference type="ARBA" id="ARBA00023136"/>
    </source>
</evidence>
<dbReference type="STRING" id="34508.A0A4V6A1N5"/>
<dbReference type="OrthoDB" id="5788137at2759"/>
<name>A0A4V6A1N5_STECR</name>
<dbReference type="GO" id="GO:0005789">
    <property type="term" value="C:endoplasmic reticulum membrane"/>
    <property type="evidence" value="ECO:0007669"/>
    <property type="project" value="UniProtKB-SubCell"/>
</dbReference>
<keyword evidence="3 9" id="KW-0812">Transmembrane</keyword>
<evidence type="ECO:0000259" key="10">
    <source>
        <dbReference type="Pfam" id="PF02544"/>
    </source>
</evidence>
<dbReference type="EMBL" id="AZBU02000005">
    <property type="protein sequence ID" value="TKR75775.1"/>
    <property type="molecule type" value="Genomic_DNA"/>
</dbReference>
<keyword evidence="12" id="KW-1185">Reference proteome</keyword>
<accession>A0A4V6A1N5</accession>
<evidence type="ECO:0000256" key="6">
    <source>
        <dbReference type="ARBA" id="ARBA00046320"/>
    </source>
</evidence>
<feature type="transmembrane region" description="Helical" evidence="9">
    <location>
        <begin position="66"/>
        <end position="88"/>
    </location>
</feature>
<comment type="catalytic activity">
    <reaction evidence="8 9">
        <text>a di-trans,poly-cis-dolichal + NADP(+) = a di-trans,poly-cis-polyprenal + NADPH + H(+)</text>
        <dbReference type="Rhea" id="RHEA:80727"/>
        <dbReference type="Rhea" id="RHEA-COMP:19536"/>
        <dbReference type="Rhea" id="RHEA-COMP:19537"/>
        <dbReference type="ChEBI" id="CHEBI:15378"/>
        <dbReference type="ChEBI" id="CHEBI:57783"/>
        <dbReference type="ChEBI" id="CHEBI:58349"/>
        <dbReference type="ChEBI" id="CHEBI:231623"/>
        <dbReference type="ChEBI" id="CHEBI:231637"/>
        <dbReference type="EC" id="1.3.1.94"/>
    </reaction>
    <physiologicalReaction direction="right-to-left" evidence="8 9">
        <dbReference type="Rhea" id="RHEA:80729"/>
    </physiologicalReaction>
</comment>
<comment type="caution">
    <text evidence="11">The sequence shown here is derived from an EMBL/GenBank/DDBJ whole genome shotgun (WGS) entry which is preliminary data.</text>
</comment>
<gene>
    <name evidence="11" type="ORF">L596_017018</name>
</gene>
<reference evidence="11 12" key="1">
    <citation type="journal article" date="2015" name="Genome Biol.">
        <title>Comparative genomics of Steinernema reveals deeply conserved gene regulatory networks.</title>
        <authorList>
            <person name="Dillman A.R."/>
            <person name="Macchietto M."/>
            <person name="Porter C.F."/>
            <person name="Rogers A."/>
            <person name="Williams B."/>
            <person name="Antoshechkin I."/>
            <person name="Lee M.M."/>
            <person name="Goodwin Z."/>
            <person name="Lu X."/>
            <person name="Lewis E.E."/>
            <person name="Goodrich-Blair H."/>
            <person name="Stock S.P."/>
            <person name="Adams B.J."/>
            <person name="Sternberg P.W."/>
            <person name="Mortazavi A."/>
        </authorList>
    </citation>
    <scope>NUCLEOTIDE SEQUENCE [LARGE SCALE GENOMIC DNA]</scope>
    <source>
        <strain evidence="11 12">ALL</strain>
    </source>
</reference>
<comment type="subcellular location">
    <subcellularLocation>
        <location evidence="1">Endomembrane system</location>
        <topology evidence="1">Multi-pass membrane protein</topology>
    </subcellularLocation>
    <subcellularLocation>
        <location evidence="9">Endoplasmic reticulum membrane</location>
    </subcellularLocation>
</comment>
<keyword evidence="5 9" id="KW-0472">Membrane</keyword>
<protein>
    <recommendedName>
        <fullName evidence="7 9">Polyprenal reductase</fullName>
        <ecNumber evidence="2 9">1.3.1.94</ecNumber>
    </recommendedName>
</protein>
<dbReference type="GO" id="GO:0003865">
    <property type="term" value="F:3-oxo-5-alpha-steroid 4-dehydrogenase activity"/>
    <property type="evidence" value="ECO:0007669"/>
    <property type="project" value="TreeGrafter"/>
</dbReference>
<dbReference type="EC" id="1.3.1.94" evidence="2 9"/>
<feature type="transmembrane region" description="Helical" evidence="9">
    <location>
        <begin position="243"/>
        <end position="267"/>
    </location>
</feature>
<evidence type="ECO:0000256" key="1">
    <source>
        <dbReference type="ARBA" id="ARBA00004127"/>
    </source>
</evidence>
<keyword evidence="9" id="KW-0256">Endoplasmic reticulum</keyword>
<dbReference type="AlphaFoldDB" id="A0A4V6A1N5"/>
<evidence type="ECO:0000313" key="12">
    <source>
        <dbReference type="Proteomes" id="UP000298663"/>
    </source>
</evidence>
<dbReference type="Pfam" id="PF02544">
    <property type="entry name" value="Steroid_dh"/>
    <property type="match status" value="1"/>
</dbReference>
<dbReference type="UniPathway" id="UPA00378"/>
<dbReference type="PANTHER" id="PTHR14624">
    <property type="entry name" value="DFG10 PROTEIN"/>
    <property type="match status" value="1"/>
</dbReference>
<evidence type="ECO:0000256" key="3">
    <source>
        <dbReference type="ARBA" id="ARBA00022692"/>
    </source>
</evidence>
<comment type="similarity">
    <text evidence="6 9">Belongs to the steroid 5-alpha reductase family. Polyprenal reductase subfamily.</text>
</comment>
<feature type="transmembrane region" description="Helical" evidence="9">
    <location>
        <begin position="182"/>
        <end position="198"/>
    </location>
</feature>
<feature type="transmembrane region" description="Helical" evidence="9">
    <location>
        <begin position="7"/>
        <end position="27"/>
    </location>
</feature>
<evidence type="ECO:0000256" key="4">
    <source>
        <dbReference type="ARBA" id="ARBA00022989"/>
    </source>
</evidence>
<comment type="function">
    <text evidence="9">Plays a key role in early steps of protein N-linked glycosylation by being involved in the conversion of polyprenol into dolichol. Acts as a polyprenal reductase that mediates the reduction of polyprenal into dolichal in a NADP-dependent mechanism. Dolichols are required for the synthesis of dolichol-linked monosaccharides and the oligosaccharide precursor used for N-glycosylation.</text>
</comment>
<evidence type="ECO:0000256" key="9">
    <source>
        <dbReference type="RuleBase" id="RU367081"/>
    </source>
</evidence>
<comment type="pathway">
    <text evidence="9">Protein modification; protein glycosylation.</text>
</comment>
<dbReference type="GO" id="GO:0006488">
    <property type="term" value="P:dolichol-linked oligosaccharide biosynthetic process"/>
    <property type="evidence" value="ECO:0007669"/>
    <property type="project" value="UniProtKB-UniRule"/>
</dbReference>
<reference evidence="11 12" key="2">
    <citation type="journal article" date="2019" name="G3 (Bethesda)">
        <title>Hybrid Assembly of the Genome of the Entomopathogenic Nematode Steinernema carpocapsae Identifies the X-Chromosome.</title>
        <authorList>
            <person name="Serra L."/>
            <person name="Macchietto M."/>
            <person name="Macias-Munoz A."/>
            <person name="McGill C.J."/>
            <person name="Rodriguez I.M."/>
            <person name="Rodriguez B."/>
            <person name="Murad R."/>
            <person name="Mortazavi A."/>
        </authorList>
    </citation>
    <scope>NUCLEOTIDE SEQUENCE [LARGE SCALE GENOMIC DNA]</scope>
    <source>
        <strain evidence="11 12">ALL</strain>
    </source>
</reference>
<dbReference type="GO" id="GO:0016095">
    <property type="term" value="P:polyprenol catabolic process"/>
    <property type="evidence" value="ECO:0007669"/>
    <property type="project" value="UniProtKB-UniRule"/>
</dbReference>
<evidence type="ECO:0000256" key="2">
    <source>
        <dbReference type="ARBA" id="ARBA00012522"/>
    </source>
</evidence>
<dbReference type="InterPro" id="IPR039698">
    <property type="entry name" value="Dfg10/SRD5A3"/>
</dbReference>
<dbReference type="PANTHER" id="PTHR14624:SF0">
    <property type="entry name" value="POLYPRENOL REDUCTASE"/>
    <property type="match status" value="1"/>
</dbReference>
<dbReference type="PROSITE" id="PS50244">
    <property type="entry name" value="S5A_REDUCTASE"/>
    <property type="match status" value="1"/>
</dbReference>
<evidence type="ECO:0000313" key="11">
    <source>
        <dbReference type="EMBL" id="TKR75775.1"/>
    </source>
</evidence>
<dbReference type="Proteomes" id="UP000298663">
    <property type="component" value="Unassembled WGS sequence"/>
</dbReference>